<dbReference type="PANTHER" id="PTHR43832">
    <property type="match status" value="1"/>
</dbReference>
<reference evidence="1 2" key="1">
    <citation type="journal article" date="2023" name="Antonie Van Leeuwenhoek">
        <title>Mesoterricola silvestris gen. nov., sp. nov., Mesoterricola sediminis sp. nov., Geothrix oryzae sp. nov., Geothrix edaphica sp. nov., Geothrix rubra sp. nov., and Geothrix limicola sp. nov., six novel members of Acidobacteriota isolated from soils.</title>
        <authorList>
            <person name="Itoh H."/>
            <person name="Sugisawa Y."/>
            <person name="Mise K."/>
            <person name="Xu Z."/>
            <person name="Kuniyasu M."/>
            <person name="Ushijima N."/>
            <person name="Kawano K."/>
            <person name="Kobayashi E."/>
            <person name="Shiratori Y."/>
            <person name="Masuda Y."/>
            <person name="Senoo K."/>
        </authorList>
    </citation>
    <scope>NUCLEOTIDE SEQUENCE [LARGE SCALE GENOMIC DNA]</scope>
    <source>
        <strain evidence="1 2">Red803</strain>
    </source>
</reference>
<dbReference type="EMBL" id="BSDD01000003">
    <property type="protein sequence ID" value="GLH70182.1"/>
    <property type="molecule type" value="Genomic_DNA"/>
</dbReference>
<dbReference type="Gene3D" id="3.40.50.150">
    <property type="entry name" value="Vaccinia Virus protein VP39"/>
    <property type="match status" value="1"/>
</dbReference>
<comment type="caution">
    <text evidence="1">The sequence shown here is derived from an EMBL/GenBank/DDBJ whole genome shotgun (WGS) entry which is preliminary data.</text>
</comment>
<accession>A0ABQ5Q653</accession>
<dbReference type="PANTHER" id="PTHR43832:SF1">
    <property type="entry name" value="S-ADENOSYL-L-METHIONINE-DEPENDENT METHYLTRANSFERASES SUPERFAMILY PROTEIN"/>
    <property type="match status" value="1"/>
</dbReference>
<dbReference type="SUPFAM" id="SSF53335">
    <property type="entry name" value="S-adenosyl-L-methionine-dependent methyltransferases"/>
    <property type="match status" value="1"/>
</dbReference>
<name>A0ABQ5Q653_9BACT</name>
<dbReference type="Proteomes" id="UP001165089">
    <property type="component" value="Unassembled WGS sequence"/>
</dbReference>
<dbReference type="CDD" id="cd02440">
    <property type="entry name" value="AdoMet_MTases"/>
    <property type="match status" value="1"/>
</dbReference>
<keyword evidence="2" id="KW-1185">Reference proteome</keyword>
<organism evidence="1 2">
    <name type="scientific">Geothrix rubra</name>
    <dbReference type="NCBI Taxonomy" id="2927977"/>
    <lineage>
        <taxon>Bacteria</taxon>
        <taxon>Pseudomonadati</taxon>
        <taxon>Acidobacteriota</taxon>
        <taxon>Holophagae</taxon>
        <taxon>Holophagales</taxon>
        <taxon>Holophagaceae</taxon>
        <taxon>Geothrix</taxon>
    </lineage>
</organism>
<dbReference type="InterPro" id="IPR029063">
    <property type="entry name" value="SAM-dependent_MTases_sf"/>
</dbReference>
<evidence type="ECO:0000313" key="1">
    <source>
        <dbReference type="EMBL" id="GLH70182.1"/>
    </source>
</evidence>
<proteinExistence type="predicted"/>
<sequence length="358" mass="41272">MTVQTLSLDAPSPSWIDRLVDAGLLPDAVIRAGIRRLLRQRLVDEQRGGPEATWERQRHLWRRLDQGPVAEQVEAANAQHYEVPPALFGWMLGPHLKYSACLWEPGTTTLAQAEAAMLARTCERADLADGQRILELGCGWGSLTLWMAERYPAARIVAVSNSRDQGAHLRQQAEARGLANVQVVTADMNTFAPEGTFDRVVSVEMFEHMRNHRELMRRISTWLAPGGRLFVHIFTHRELSYLFEPKDAGDWMSREFFSGGIMPSDALLLRHQEHLRLEDHWRVDGRHYQRTAEAWLQNLDAHRAEVLDLFQRTYGPDQAAVRFHRWRVFVMACAELWGWRGQDWLVSHYRFLKPEARP</sequence>
<gene>
    <name evidence="1" type="ORF">GETHPA_17150</name>
</gene>
<protein>
    <submittedName>
        <fullName evidence="1">Cyclopropane-fatty-acyl-phospholipid synthase</fullName>
    </submittedName>
</protein>
<dbReference type="Pfam" id="PF02353">
    <property type="entry name" value="CMAS"/>
    <property type="match status" value="1"/>
</dbReference>
<dbReference type="RefSeq" id="WP_285724659.1">
    <property type="nucleotide sequence ID" value="NZ_BSDD01000003.1"/>
</dbReference>
<evidence type="ECO:0000313" key="2">
    <source>
        <dbReference type="Proteomes" id="UP001165089"/>
    </source>
</evidence>